<dbReference type="GO" id="GO:0005886">
    <property type="term" value="C:plasma membrane"/>
    <property type="evidence" value="ECO:0007669"/>
    <property type="project" value="TreeGrafter"/>
</dbReference>
<dbReference type="Gene3D" id="1.10.510.10">
    <property type="entry name" value="Transferase(Phosphotransferase) domain 1"/>
    <property type="match status" value="1"/>
</dbReference>
<dbReference type="InParanoid" id="A0A672PBB9"/>
<dbReference type="Proteomes" id="UP000472262">
    <property type="component" value="Unassembled WGS sequence"/>
</dbReference>
<evidence type="ECO:0000256" key="10">
    <source>
        <dbReference type="ARBA" id="ARBA00051243"/>
    </source>
</evidence>
<dbReference type="InterPro" id="IPR001245">
    <property type="entry name" value="Ser-Thr/Tyr_kinase_cat_dom"/>
</dbReference>
<dbReference type="InterPro" id="IPR000719">
    <property type="entry name" value="Prot_kinase_dom"/>
</dbReference>
<dbReference type="Pfam" id="PF07714">
    <property type="entry name" value="PK_Tyr_Ser-Thr"/>
    <property type="match status" value="1"/>
</dbReference>
<dbReference type="InterPro" id="IPR017441">
    <property type="entry name" value="Protein_kinase_ATP_BS"/>
</dbReference>
<sequence length="489" mass="55677">MCFCVCFPDGFVSPPIVIPPAVSKIVLEGNATFMQIHWEPSNIDYGTVLYCVVSKQLWRNVEQLPNHNICFPCCFRVVWRRRHKKKDHGTVTQRGAHVHPDVELEYIRGLVGLGNACYAISNIPPQGEIESLPVFPRDCLKLQRLLGSGAFGEVYEGVTVGSQITEVVPERRVAVKTLRKDASDYEKTEFLKEACLMSQFNHPNILRLLGVCLLNEPHYLILELMEGGDLRSYMRKARPTSHKELLNLTSLLDISWDVATGCAYLERMHFVHRDIAARNCLVSVRSYTDPERVVKIGDFGLARDVYKNDYYRKKGEGLLPVRWMSPESLTDGIFNKYSDVWAFGVLLWEIMTLGKLPYPTYTNHEVLSHISTGARLPSPAGCPQRLYNLMMSCWSKEPTERPNFQYLEETLSKMRDYEADKRANHNGASGHVNQAYQEDGMILISSYKIYKYESNVQICAQIFDSLLDAPLMVTVCAGFFRRGGLHWCG</sequence>
<evidence type="ECO:0000256" key="3">
    <source>
        <dbReference type="ARBA" id="ARBA00022553"/>
    </source>
</evidence>
<keyword evidence="6" id="KW-0418">Kinase</keyword>
<dbReference type="GO" id="GO:0012505">
    <property type="term" value="C:endomembrane system"/>
    <property type="evidence" value="ECO:0007669"/>
    <property type="project" value="UniProtKB-SubCell"/>
</dbReference>
<keyword evidence="5 11" id="KW-0547">Nucleotide-binding</keyword>
<evidence type="ECO:0000256" key="7">
    <source>
        <dbReference type="ARBA" id="ARBA00022840"/>
    </source>
</evidence>
<dbReference type="Gene3D" id="3.30.200.20">
    <property type="entry name" value="Phosphorylase Kinase, domain 1"/>
    <property type="match status" value="1"/>
</dbReference>
<keyword evidence="12" id="KW-0472">Membrane</keyword>
<evidence type="ECO:0000256" key="6">
    <source>
        <dbReference type="ARBA" id="ARBA00022777"/>
    </source>
</evidence>
<comment type="similarity">
    <text evidence="12">Belongs to the protein kinase superfamily. Tyr protein kinase family. Insulin receptor subfamily.</text>
</comment>
<dbReference type="PROSITE" id="PS50011">
    <property type="entry name" value="PROTEIN_KINASE_DOM"/>
    <property type="match status" value="1"/>
</dbReference>
<keyword evidence="7 11" id="KW-0067">ATP-binding</keyword>
<dbReference type="PRINTS" id="PR00109">
    <property type="entry name" value="TYRKINASE"/>
</dbReference>
<dbReference type="EC" id="2.7.10.1" evidence="12"/>
<name>A0A672PBB9_SINGR</name>
<organism evidence="14 15">
    <name type="scientific">Sinocyclocheilus grahami</name>
    <name type="common">Dianchi golden-line fish</name>
    <name type="synonym">Barbus grahami</name>
    <dbReference type="NCBI Taxonomy" id="75366"/>
    <lineage>
        <taxon>Eukaryota</taxon>
        <taxon>Metazoa</taxon>
        <taxon>Chordata</taxon>
        <taxon>Craniata</taxon>
        <taxon>Vertebrata</taxon>
        <taxon>Euteleostomi</taxon>
        <taxon>Actinopterygii</taxon>
        <taxon>Neopterygii</taxon>
        <taxon>Teleostei</taxon>
        <taxon>Ostariophysi</taxon>
        <taxon>Cypriniformes</taxon>
        <taxon>Cyprinidae</taxon>
        <taxon>Cyprininae</taxon>
        <taxon>Sinocyclocheilus</taxon>
    </lineage>
</organism>
<feature type="domain" description="Protein kinase" evidence="13">
    <location>
        <begin position="140"/>
        <end position="411"/>
    </location>
</feature>
<evidence type="ECO:0000313" key="14">
    <source>
        <dbReference type="Ensembl" id="ENSSGRP00000060663.1"/>
    </source>
</evidence>
<keyword evidence="12" id="KW-0812">Transmembrane</keyword>
<dbReference type="PROSITE" id="PS00109">
    <property type="entry name" value="PROTEIN_KINASE_TYR"/>
    <property type="match status" value="1"/>
</dbReference>
<evidence type="ECO:0000256" key="11">
    <source>
        <dbReference type="PROSITE-ProRule" id="PRU10141"/>
    </source>
</evidence>
<reference evidence="14" key="2">
    <citation type="submission" date="2025-09" db="UniProtKB">
        <authorList>
            <consortium name="Ensembl"/>
        </authorList>
    </citation>
    <scope>IDENTIFICATION</scope>
</reference>
<feature type="binding site" evidence="11">
    <location>
        <position position="176"/>
    </location>
    <ligand>
        <name>ATP</name>
        <dbReference type="ChEBI" id="CHEBI:30616"/>
    </ligand>
</feature>
<dbReference type="GO" id="GO:0032006">
    <property type="term" value="P:regulation of TOR signaling"/>
    <property type="evidence" value="ECO:0007669"/>
    <property type="project" value="TreeGrafter"/>
</dbReference>
<dbReference type="PANTHER" id="PTHR24416">
    <property type="entry name" value="TYROSINE-PROTEIN KINASE RECEPTOR"/>
    <property type="match status" value="1"/>
</dbReference>
<evidence type="ECO:0000259" key="13">
    <source>
        <dbReference type="PROSITE" id="PS50011"/>
    </source>
</evidence>
<comment type="catalytic activity">
    <reaction evidence="10 12">
        <text>L-tyrosyl-[protein] + ATP = O-phospho-L-tyrosyl-[protein] + ADP + H(+)</text>
        <dbReference type="Rhea" id="RHEA:10596"/>
        <dbReference type="Rhea" id="RHEA-COMP:10136"/>
        <dbReference type="Rhea" id="RHEA-COMP:20101"/>
        <dbReference type="ChEBI" id="CHEBI:15378"/>
        <dbReference type="ChEBI" id="CHEBI:30616"/>
        <dbReference type="ChEBI" id="CHEBI:46858"/>
        <dbReference type="ChEBI" id="CHEBI:61978"/>
        <dbReference type="ChEBI" id="CHEBI:456216"/>
        <dbReference type="EC" id="2.7.10.1"/>
    </reaction>
</comment>
<evidence type="ECO:0000256" key="5">
    <source>
        <dbReference type="ARBA" id="ARBA00022741"/>
    </source>
</evidence>
<keyword evidence="8" id="KW-0829">Tyrosine-protein kinase</keyword>
<dbReference type="GO" id="GO:0007169">
    <property type="term" value="P:cell surface receptor protein tyrosine kinase signaling pathway"/>
    <property type="evidence" value="ECO:0007669"/>
    <property type="project" value="InterPro"/>
</dbReference>
<dbReference type="InterPro" id="IPR020635">
    <property type="entry name" value="Tyr_kinase_cat_dom"/>
</dbReference>
<dbReference type="OMA" id="WCTESHR"/>
<keyword evidence="15" id="KW-1185">Reference proteome</keyword>
<dbReference type="PROSITE" id="PS00107">
    <property type="entry name" value="PROTEIN_KINASE_ATP"/>
    <property type="match status" value="1"/>
</dbReference>
<keyword evidence="9 12" id="KW-0675">Receptor</keyword>
<evidence type="ECO:0000256" key="1">
    <source>
        <dbReference type="ARBA" id="ARBA00004308"/>
    </source>
</evidence>
<dbReference type="SMART" id="SM00219">
    <property type="entry name" value="TyrKc"/>
    <property type="match status" value="1"/>
</dbReference>
<dbReference type="GO" id="GO:0005524">
    <property type="term" value="F:ATP binding"/>
    <property type="evidence" value="ECO:0007669"/>
    <property type="project" value="UniProtKB-UniRule"/>
</dbReference>
<dbReference type="GO" id="GO:0004714">
    <property type="term" value="F:transmembrane receptor protein tyrosine kinase activity"/>
    <property type="evidence" value="ECO:0007669"/>
    <property type="project" value="UniProtKB-EC"/>
</dbReference>
<evidence type="ECO:0000256" key="8">
    <source>
        <dbReference type="ARBA" id="ARBA00023137"/>
    </source>
</evidence>
<proteinExistence type="inferred from homology"/>
<reference evidence="14" key="1">
    <citation type="submission" date="2025-08" db="UniProtKB">
        <authorList>
            <consortium name="Ensembl"/>
        </authorList>
    </citation>
    <scope>IDENTIFICATION</scope>
</reference>
<dbReference type="InterPro" id="IPR011009">
    <property type="entry name" value="Kinase-like_dom_sf"/>
</dbReference>
<dbReference type="FunFam" id="1.10.510.10:FF:000341">
    <property type="entry name" value="Tyrosine-protein kinase receptor"/>
    <property type="match status" value="1"/>
</dbReference>
<keyword evidence="4" id="KW-0808">Transferase</keyword>
<evidence type="ECO:0000256" key="4">
    <source>
        <dbReference type="ARBA" id="ARBA00022679"/>
    </source>
</evidence>
<evidence type="ECO:0000256" key="9">
    <source>
        <dbReference type="ARBA" id="ARBA00023170"/>
    </source>
</evidence>
<dbReference type="Ensembl" id="ENSSGRT00000064722.1">
    <property type="protein sequence ID" value="ENSSGRP00000060663.1"/>
    <property type="gene ID" value="ENSSGRG00000031509.1"/>
</dbReference>
<protein>
    <recommendedName>
        <fullName evidence="12">Tyrosine-protein kinase receptor</fullName>
        <ecNumber evidence="12">2.7.10.1</ecNumber>
    </recommendedName>
</protein>
<keyword evidence="3 12" id="KW-0597">Phosphoprotein</keyword>
<dbReference type="GO" id="GO:0043235">
    <property type="term" value="C:receptor complex"/>
    <property type="evidence" value="ECO:0007669"/>
    <property type="project" value="TreeGrafter"/>
</dbReference>
<dbReference type="PROSITE" id="PS00239">
    <property type="entry name" value="RECEPTOR_TYR_KIN_II"/>
    <property type="match status" value="1"/>
</dbReference>
<evidence type="ECO:0000256" key="2">
    <source>
        <dbReference type="ARBA" id="ARBA00004479"/>
    </source>
</evidence>
<dbReference type="PANTHER" id="PTHR24416:SF527">
    <property type="entry name" value="PROTO-ONCOGENE TYROSINE-PROTEIN KINASE ROS"/>
    <property type="match status" value="1"/>
</dbReference>
<dbReference type="SUPFAM" id="SSF56112">
    <property type="entry name" value="Protein kinase-like (PK-like)"/>
    <property type="match status" value="1"/>
</dbReference>
<dbReference type="InterPro" id="IPR008266">
    <property type="entry name" value="Tyr_kinase_AS"/>
</dbReference>
<accession>A0A672PBB9</accession>
<dbReference type="AlphaFoldDB" id="A0A672PBB9"/>
<comment type="subcellular location">
    <subcellularLocation>
        <location evidence="1">Endomembrane system</location>
    </subcellularLocation>
    <subcellularLocation>
        <location evidence="2">Membrane</location>
        <topology evidence="2">Single-pass type I membrane protein</topology>
    </subcellularLocation>
</comment>
<evidence type="ECO:0000313" key="15">
    <source>
        <dbReference type="Proteomes" id="UP000472262"/>
    </source>
</evidence>
<evidence type="ECO:0000256" key="12">
    <source>
        <dbReference type="RuleBase" id="RU000312"/>
    </source>
</evidence>
<dbReference type="InterPro" id="IPR050122">
    <property type="entry name" value="RTK"/>
</dbReference>
<dbReference type="InterPro" id="IPR002011">
    <property type="entry name" value="Tyr_kinase_rcpt_2_CS"/>
</dbReference>